<evidence type="ECO:0000313" key="10">
    <source>
        <dbReference type="Proteomes" id="UP000831290"/>
    </source>
</evidence>
<sequence length="207" mass="23693">MEQTVLEEKWNAISHGVGILLGVVGLIVLLFFNNQRTDFSTMSIIFYGLSVIVLYTSSTIYHAVRDVKWKNIWRKFDHISIYFLIAGTYTPVSLITLERGSGWLIFWIVWGIAAIGTLLKIFFTGKFEILSLLLYLAMGWLIVFDLNDLVANTTFFGLNLLMLGGAFYTIGILFYVIKKIPYNHVIWHFFVLGGSISHFFFILLDVV</sequence>
<feature type="binding site" evidence="7">
    <location>
        <position position="62"/>
    </location>
    <ligand>
        <name>Zn(2+)</name>
        <dbReference type="ChEBI" id="CHEBI:29105"/>
    </ligand>
</feature>
<name>A0A9E6ZMR9_9FLAO</name>
<dbReference type="PANTHER" id="PTHR20855:SF3">
    <property type="entry name" value="LD03007P"/>
    <property type="match status" value="1"/>
</dbReference>
<feature type="transmembrane region" description="Helical" evidence="8">
    <location>
        <begin position="12"/>
        <end position="32"/>
    </location>
</feature>
<dbReference type="RefSeq" id="WP_255842479.1">
    <property type="nucleotide sequence ID" value="NZ_CP094358.1"/>
</dbReference>
<dbReference type="GO" id="GO:0005886">
    <property type="term" value="C:plasma membrane"/>
    <property type="evidence" value="ECO:0007669"/>
    <property type="project" value="UniProtKB-SubCell"/>
</dbReference>
<comment type="similarity">
    <text evidence="2">Belongs to the UPF0073 (Hly-III) family.</text>
</comment>
<evidence type="ECO:0000256" key="5">
    <source>
        <dbReference type="ARBA" id="ARBA00022989"/>
    </source>
</evidence>
<dbReference type="GO" id="GO:0140911">
    <property type="term" value="F:pore-forming activity"/>
    <property type="evidence" value="ECO:0007669"/>
    <property type="project" value="InterPro"/>
</dbReference>
<keyword evidence="3" id="KW-1003">Cell membrane</keyword>
<feature type="transmembrane region" description="Helical" evidence="8">
    <location>
        <begin position="44"/>
        <end position="64"/>
    </location>
</feature>
<keyword evidence="7" id="KW-0862">Zinc</keyword>
<evidence type="ECO:0000256" key="6">
    <source>
        <dbReference type="ARBA" id="ARBA00023136"/>
    </source>
</evidence>
<evidence type="ECO:0000256" key="4">
    <source>
        <dbReference type="ARBA" id="ARBA00022692"/>
    </source>
</evidence>
<dbReference type="GO" id="GO:0046872">
    <property type="term" value="F:metal ion binding"/>
    <property type="evidence" value="ECO:0007669"/>
    <property type="project" value="UniProtKB-KW"/>
</dbReference>
<comment type="subcellular location">
    <subcellularLocation>
        <location evidence="1">Cell membrane</location>
        <topology evidence="1">Multi-pass membrane protein</topology>
    </subcellularLocation>
</comment>
<feature type="transmembrane region" description="Helical" evidence="8">
    <location>
        <begin position="103"/>
        <end position="123"/>
    </location>
</feature>
<feature type="transmembrane region" description="Helical" evidence="8">
    <location>
        <begin position="184"/>
        <end position="204"/>
    </location>
</feature>
<keyword evidence="7" id="KW-0479">Metal-binding</keyword>
<dbReference type="InterPro" id="IPR005744">
    <property type="entry name" value="Hy-lIII"/>
</dbReference>
<dbReference type="NCBIfam" id="TIGR01065">
    <property type="entry name" value="hlyIII"/>
    <property type="match status" value="1"/>
</dbReference>
<evidence type="ECO:0000313" key="9">
    <source>
        <dbReference type="EMBL" id="UOB17195.1"/>
    </source>
</evidence>
<evidence type="ECO:0000256" key="3">
    <source>
        <dbReference type="ARBA" id="ARBA00022475"/>
    </source>
</evidence>
<evidence type="ECO:0000256" key="1">
    <source>
        <dbReference type="ARBA" id="ARBA00004651"/>
    </source>
</evidence>
<feature type="transmembrane region" description="Helical" evidence="8">
    <location>
        <begin position="76"/>
        <end position="97"/>
    </location>
</feature>
<dbReference type="Proteomes" id="UP000831290">
    <property type="component" value="Chromosome"/>
</dbReference>
<protein>
    <submittedName>
        <fullName evidence="9">Hemolysin III family protein</fullName>
    </submittedName>
</protein>
<dbReference type="KEGG" id="fbm:MQE35_15840"/>
<feature type="transmembrane region" description="Helical" evidence="8">
    <location>
        <begin position="156"/>
        <end position="177"/>
    </location>
</feature>
<gene>
    <name evidence="9" type="ORF">MQE35_15840</name>
</gene>
<keyword evidence="6 8" id="KW-0472">Membrane</keyword>
<keyword evidence="10" id="KW-1185">Reference proteome</keyword>
<dbReference type="InterPro" id="IPR004254">
    <property type="entry name" value="AdipoR/HlyIII-related"/>
</dbReference>
<reference evidence="9" key="1">
    <citation type="submission" date="2022-03" db="EMBL/GenBank/DDBJ databases">
        <title>Description of Abyssus ytuae gen. nov., sp. nov., a novel member of the family Flavobacteriaceae isolated from the sediment of Mariana Trench.</title>
        <authorList>
            <person name="Zhang J."/>
            <person name="Xu X."/>
        </authorList>
    </citation>
    <scope>NUCLEOTIDE SEQUENCE</scope>
    <source>
        <strain evidence="9">MT3330</strain>
    </source>
</reference>
<dbReference type="EMBL" id="CP094358">
    <property type="protein sequence ID" value="UOB17195.1"/>
    <property type="molecule type" value="Genomic_DNA"/>
</dbReference>
<feature type="binding site" evidence="7">
    <location>
        <position position="188"/>
    </location>
    <ligand>
        <name>Zn(2+)</name>
        <dbReference type="ChEBI" id="CHEBI:29105"/>
    </ligand>
</feature>
<proteinExistence type="inferred from homology"/>
<feature type="transmembrane region" description="Helical" evidence="8">
    <location>
        <begin position="130"/>
        <end position="150"/>
    </location>
</feature>
<feature type="binding site" evidence="7">
    <location>
        <position position="184"/>
    </location>
    <ligand>
        <name>Zn(2+)</name>
        <dbReference type="ChEBI" id="CHEBI:29105"/>
    </ligand>
</feature>
<accession>A0A9E6ZMR9</accession>
<evidence type="ECO:0000256" key="2">
    <source>
        <dbReference type="ARBA" id="ARBA00008488"/>
    </source>
</evidence>
<evidence type="ECO:0000256" key="8">
    <source>
        <dbReference type="SAM" id="Phobius"/>
    </source>
</evidence>
<dbReference type="AlphaFoldDB" id="A0A9E6ZMR9"/>
<keyword evidence="5 8" id="KW-1133">Transmembrane helix</keyword>
<keyword evidence="4 8" id="KW-0812">Transmembrane</keyword>
<dbReference type="Pfam" id="PF03006">
    <property type="entry name" value="HlyIII"/>
    <property type="match status" value="1"/>
</dbReference>
<organism evidence="9 10">
    <name type="scientific">Abyssalbus ytuae</name>
    <dbReference type="NCBI Taxonomy" id="2926907"/>
    <lineage>
        <taxon>Bacteria</taxon>
        <taxon>Pseudomonadati</taxon>
        <taxon>Bacteroidota</taxon>
        <taxon>Flavobacteriia</taxon>
        <taxon>Flavobacteriales</taxon>
        <taxon>Flavobacteriaceae</taxon>
        <taxon>Abyssalbus</taxon>
    </lineage>
</organism>
<dbReference type="PANTHER" id="PTHR20855">
    <property type="entry name" value="ADIPOR/PROGESTIN RECEPTOR-RELATED"/>
    <property type="match status" value="1"/>
</dbReference>
<evidence type="ECO:0000256" key="7">
    <source>
        <dbReference type="PIRSR" id="PIRSR604254-1"/>
    </source>
</evidence>